<dbReference type="Proteomes" id="UP000648187">
    <property type="component" value="Unassembled WGS sequence"/>
</dbReference>
<reference evidence="8" key="1">
    <citation type="submission" date="2020-08" db="EMBL/GenBank/DDBJ databases">
        <title>Spodoptera exigua strain:BAW_Kor-Di-RS1 Genome sequencing and assembly.</title>
        <authorList>
            <person name="Kim J."/>
            <person name="Nam H.Y."/>
            <person name="Kwon M."/>
            <person name="Choi J.H."/>
            <person name="Cho S.R."/>
            <person name="Kim G.-H."/>
        </authorList>
    </citation>
    <scope>NUCLEOTIDE SEQUENCE</scope>
    <source>
        <strain evidence="8">BAW_Kor-Di-RS1</strain>
        <tissue evidence="8">Whole-body</tissue>
    </source>
</reference>
<organism evidence="8 9">
    <name type="scientific">Spodoptera exigua</name>
    <name type="common">Beet armyworm</name>
    <name type="synonym">Noctua fulgens</name>
    <dbReference type="NCBI Taxonomy" id="7107"/>
    <lineage>
        <taxon>Eukaryota</taxon>
        <taxon>Metazoa</taxon>
        <taxon>Ecdysozoa</taxon>
        <taxon>Arthropoda</taxon>
        <taxon>Hexapoda</taxon>
        <taxon>Insecta</taxon>
        <taxon>Pterygota</taxon>
        <taxon>Neoptera</taxon>
        <taxon>Endopterygota</taxon>
        <taxon>Lepidoptera</taxon>
        <taxon>Glossata</taxon>
        <taxon>Ditrysia</taxon>
        <taxon>Noctuoidea</taxon>
        <taxon>Noctuidae</taxon>
        <taxon>Amphipyrinae</taxon>
        <taxon>Spodoptera</taxon>
    </lineage>
</organism>
<keyword evidence="2 5" id="KW-0863">Zinc-finger</keyword>
<dbReference type="InterPro" id="IPR006612">
    <property type="entry name" value="THAP_Znf"/>
</dbReference>
<evidence type="ECO:0000259" key="7">
    <source>
        <dbReference type="PROSITE" id="PS50950"/>
    </source>
</evidence>
<feature type="domain" description="THAP-type" evidence="7">
    <location>
        <begin position="2"/>
        <end position="94"/>
    </location>
</feature>
<proteinExistence type="predicted"/>
<evidence type="ECO:0000256" key="4">
    <source>
        <dbReference type="ARBA" id="ARBA00023125"/>
    </source>
</evidence>
<dbReference type="EMBL" id="JACKWZ010000063">
    <property type="protein sequence ID" value="KAF9417948.1"/>
    <property type="molecule type" value="Genomic_DNA"/>
</dbReference>
<feature type="region of interest" description="Disordered" evidence="6">
    <location>
        <begin position="283"/>
        <end position="314"/>
    </location>
</feature>
<keyword evidence="1" id="KW-0479">Metal-binding</keyword>
<accession>A0A835L4V3</accession>
<feature type="compositionally biased region" description="Basic residues" evidence="6">
    <location>
        <begin position="294"/>
        <end position="305"/>
    </location>
</feature>
<evidence type="ECO:0000313" key="9">
    <source>
        <dbReference type="Proteomes" id="UP000648187"/>
    </source>
</evidence>
<keyword evidence="9" id="KW-1185">Reference proteome</keyword>
<dbReference type="GO" id="GO:0003677">
    <property type="term" value="F:DNA binding"/>
    <property type="evidence" value="ECO:0007669"/>
    <property type="project" value="UniProtKB-UniRule"/>
</dbReference>
<sequence length="314" mass="36438">MMNVYRWCAVPCCSSTSIKTPNKLFISVPMKPVIRNKWLILARRDPAAISPNSGIYFCEDHFDLPNDMQNYMRYHIMGSVPKVLMKSGCVPTKFECQQGKTKRLSDTAERSSVSKKSKKVLMDEKDIVKQSTTTTQLEFSGSSWHSPVQEQEEVEVKIENTEEYLIEAEENYQFESVQVDERFHDKEVQTKPELADKLVETWPVQSRSKAVQVNAPPEITVMELVKKETEKMMVRVYKYLCEELEVMKLMSAEEVMIGLEQVSSRAAHATGVSDLTMQRVLEENQIKTPQQPQNKRKRRKKRNNSHRFIENTQY</sequence>
<dbReference type="SUPFAM" id="SSF57716">
    <property type="entry name" value="Glucocorticoid receptor-like (DNA-binding domain)"/>
    <property type="match status" value="1"/>
</dbReference>
<evidence type="ECO:0000256" key="3">
    <source>
        <dbReference type="ARBA" id="ARBA00022833"/>
    </source>
</evidence>
<dbReference type="Pfam" id="PF05485">
    <property type="entry name" value="THAP"/>
    <property type="match status" value="1"/>
</dbReference>
<name>A0A835L4V3_SPOEX</name>
<dbReference type="SMART" id="SM00980">
    <property type="entry name" value="THAP"/>
    <property type="match status" value="1"/>
</dbReference>
<keyword evidence="3" id="KW-0862">Zinc</keyword>
<dbReference type="GO" id="GO:0008270">
    <property type="term" value="F:zinc ion binding"/>
    <property type="evidence" value="ECO:0007669"/>
    <property type="project" value="UniProtKB-KW"/>
</dbReference>
<evidence type="ECO:0000256" key="6">
    <source>
        <dbReference type="SAM" id="MobiDB-lite"/>
    </source>
</evidence>
<comment type="caution">
    <text evidence="8">The sequence shown here is derived from an EMBL/GenBank/DDBJ whole genome shotgun (WGS) entry which is preliminary data.</text>
</comment>
<dbReference type="AlphaFoldDB" id="A0A835L4V3"/>
<keyword evidence="4 5" id="KW-0238">DNA-binding</keyword>
<protein>
    <recommendedName>
        <fullName evidence="7">THAP-type domain-containing protein</fullName>
    </recommendedName>
</protein>
<evidence type="ECO:0000313" key="8">
    <source>
        <dbReference type="EMBL" id="KAF9417948.1"/>
    </source>
</evidence>
<dbReference type="PROSITE" id="PS50950">
    <property type="entry name" value="ZF_THAP"/>
    <property type="match status" value="1"/>
</dbReference>
<evidence type="ECO:0000256" key="1">
    <source>
        <dbReference type="ARBA" id="ARBA00022723"/>
    </source>
</evidence>
<evidence type="ECO:0000256" key="5">
    <source>
        <dbReference type="PROSITE-ProRule" id="PRU00309"/>
    </source>
</evidence>
<evidence type="ECO:0000256" key="2">
    <source>
        <dbReference type="ARBA" id="ARBA00022771"/>
    </source>
</evidence>
<gene>
    <name evidence="8" type="ORF">HW555_005093</name>
</gene>